<name>A0A1H6F801_9GAMM</name>
<dbReference type="Gene3D" id="3.20.20.140">
    <property type="entry name" value="Metal-dependent hydrolases"/>
    <property type="match status" value="1"/>
</dbReference>
<evidence type="ECO:0000256" key="1">
    <source>
        <dbReference type="ARBA" id="ARBA00002368"/>
    </source>
</evidence>
<dbReference type="RefSeq" id="WP_103919449.1">
    <property type="nucleotide sequence ID" value="NZ_FMSV02000336.1"/>
</dbReference>
<dbReference type="GO" id="GO:0004151">
    <property type="term" value="F:dihydroorotase activity"/>
    <property type="evidence" value="ECO:0007669"/>
    <property type="project" value="InterPro"/>
</dbReference>
<gene>
    <name evidence="6" type="ORF">MBHS_01385</name>
</gene>
<accession>A0A1H6F801</accession>
<dbReference type="EMBL" id="FMSV02000336">
    <property type="protein sequence ID" value="SEH05531.1"/>
    <property type="molecule type" value="Genomic_DNA"/>
</dbReference>
<dbReference type="AlphaFoldDB" id="A0A1H6F801"/>
<dbReference type="PROSITE" id="PS00483">
    <property type="entry name" value="DIHYDROOROTASE_2"/>
    <property type="match status" value="1"/>
</dbReference>
<sequence>MGTGPEAEENFITHVLIPLAKKFPDLKLVVPHVTLRSTAESILQCNEKFGSKIHMELTAHHLFFDLEKNPEKGFLKVFPHIRSSEDRDYLQSLLVQIGKNPYLYLMYGSDHAPHPKVLKEKAYATAPGGISSLANSIQIILTIAEKQGCDIDQMRSFFL</sequence>
<dbReference type="PANTHER" id="PTHR43137:SF1">
    <property type="entry name" value="DIHYDROOROTASE"/>
    <property type="match status" value="1"/>
</dbReference>
<protein>
    <submittedName>
        <fullName evidence="6">Dihydroorotase</fullName>
    </submittedName>
</protein>
<evidence type="ECO:0000256" key="4">
    <source>
        <dbReference type="ARBA" id="ARBA00022833"/>
    </source>
</evidence>
<dbReference type="SUPFAM" id="SSF51556">
    <property type="entry name" value="Metallo-dependent hydrolases"/>
    <property type="match status" value="1"/>
</dbReference>
<keyword evidence="3" id="KW-0378">Hydrolase</keyword>
<dbReference type="PANTHER" id="PTHR43137">
    <property type="entry name" value="DIHYDROOROTASE"/>
    <property type="match status" value="1"/>
</dbReference>
<dbReference type="GO" id="GO:0006221">
    <property type="term" value="P:pyrimidine nucleotide biosynthetic process"/>
    <property type="evidence" value="ECO:0007669"/>
    <property type="project" value="UniProtKB-KW"/>
</dbReference>
<reference evidence="6 7" key="1">
    <citation type="submission" date="2016-10" db="EMBL/GenBank/DDBJ databases">
        <authorList>
            <person name="de Groot N.N."/>
        </authorList>
    </citation>
    <scope>NUCLEOTIDE SEQUENCE [LARGE SCALE GENOMIC DNA]</scope>
    <source>
        <strain evidence="6">MBHS1</strain>
    </source>
</reference>
<keyword evidence="2" id="KW-0479">Metal-binding</keyword>
<dbReference type="InterPro" id="IPR002195">
    <property type="entry name" value="Dihydroorotase_CS"/>
</dbReference>
<dbReference type="GO" id="GO:0006207">
    <property type="term" value="P:'de novo' pyrimidine nucleobase biosynthetic process"/>
    <property type="evidence" value="ECO:0007669"/>
    <property type="project" value="TreeGrafter"/>
</dbReference>
<evidence type="ECO:0000256" key="2">
    <source>
        <dbReference type="ARBA" id="ARBA00022723"/>
    </source>
</evidence>
<dbReference type="GO" id="GO:0005737">
    <property type="term" value="C:cytoplasm"/>
    <property type="evidence" value="ECO:0007669"/>
    <property type="project" value="TreeGrafter"/>
</dbReference>
<dbReference type="InterPro" id="IPR004721">
    <property type="entry name" value="DHOdimr"/>
</dbReference>
<organism evidence="6 7">
    <name type="scientific">Candidatus Venteria ishoeyi</name>
    <dbReference type="NCBI Taxonomy" id="1899563"/>
    <lineage>
        <taxon>Bacteria</taxon>
        <taxon>Pseudomonadati</taxon>
        <taxon>Pseudomonadota</taxon>
        <taxon>Gammaproteobacteria</taxon>
        <taxon>Thiotrichales</taxon>
        <taxon>Thiotrichaceae</taxon>
        <taxon>Venteria</taxon>
    </lineage>
</organism>
<comment type="function">
    <text evidence="1">Catalyzes the reversible cyclization of carbamoyl aspartate to dihydroorotate.</text>
</comment>
<keyword evidence="4" id="KW-0862">Zinc</keyword>
<evidence type="ECO:0000256" key="5">
    <source>
        <dbReference type="ARBA" id="ARBA00022975"/>
    </source>
</evidence>
<keyword evidence="7" id="KW-1185">Reference proteome</keyword>
<dbReference type="GO" id="GO:0046872">
    <property type="term" value="F:metal ion binding"/>
    <property type="evidence" value="ECO:0007669"/>
    <property type="project" value="UniProtKB-KW"/>
</dbReference>
<evidence type="ECO:0000313" key="7">
    <source>
        <dbReference type="Proteomes" id="UP000236724"/>
    </source>
</evidence>
<dbReference type="InterPro" id="IPR032466">
    <property type="entry name" value="Metal_Hydrolase"/>
</dbReference>
<dbReference type="OrthoDB" id="9808095at2"/>
<dbReference type="Proteomes" id="UP000236724">
    <property type="component" value="Unassembled WGS sequence"/>
</dbReference>
<keyword evidence="5" id="KW-0665">Pyrimidine biosynthesis</keyword>
<proteinExistence type="predicted"/>
<evidence type="ECO:0000256" key="3">
    <source>
        <dbReference type="ARBA" id="ARBA00022801"/>
    </source>
</evidence>
<evidence type="ECO:0000313" key="6">
    <source>
        <dbReference type="EMBL" id="SEH05531.1"/>
    </source>
</evidence>